<feature type="coiled-coil region" evidence="1">
    <location>
        <begin position="315"/>
        <end position="342"/>
    </location>
</feature>
<dbReference type="EMBL" id="BMXG01000027">
    <property type="protein sequence ID" value="GHC12004.1"/>
    <property type="molecule type" value="Genomic_DNA"/>
</dbReference>
<dbReference type="RefSeq" id="WP_189517066.1">
    <property type="nucleotide sequence ID" value="NZ_BMXG01000027.1"/>
</dbReference>
<gene>
    <name evidence="2" type="ORF">GCM10007047_31740</name>
</gene>
<evidence type="ECO:0000313" key="2">
    <source>
        <dbReference type="EMBL" id="GHC12004.1"/>
    </source>
</evidence>
<keyword evidence="3" id="KW-1185">Reference proteome</keyword>
<evidence type="ECO:0000256" key="1">
    <source>
        <dbReference type="SAM" id="Coils"/>
    </source>
</evidence>
<dbReference type="AlphaFoldDB" id="A0A8J3DML6"/>
<organism evidence="2 3">
    <name type="scientific">Cerasicoccus arenae</name>
    <dbReference type="NCBI Taxonomy" id="424488"/>
    <lineage>
        <taxon>Bacteria</taxon>
        <taxon>Pseudomonadati</taxon>
        <taxon>Verrucomicrobiota</taxon>
        <taxon>Opitutia</taxon>
        <taxon>Puniceicoccales</taxon>
        <taxon>Cerasicoccaceae</taxon>
        <taxon>Cerasicoccus</taxon>
    </lineage>
</organism>
<protein>
    <submittedName>
        <fullName evidence="2">Uncharacterized protein</fullName>
    </submittedName>
</protein>
<name>A0A8J3DML6_9BACT</name>
<reference evidence="2" key="1">
    <citation type="journal article" date="2014" name="Int. J. Syst. Evol. Microbiol.">
        <title>Complete genome sequence of Corynebacterium casei LMG S-19264T (=DSM 44701T), isolated from a smear-ripened cheese.</title>
        <authorList>
            <consortium name="US DOE Joint Genome Institute (JGI-PGF)"/>
            <person name="Walter F."/>
            <person name="Albersmeier A."/>
            <person name="Kalinowski J."/>
            <person name="Ruckert C."/>
        </authorList>
    </citation>
    <scope>NUCLEOTIDE SEQUENCE</scope>
    <source>
        <strain evidence="2">KCTC 12870</strain>
    </source>
</reference>
<comment type="caution">
    <text evidence="2">The sequence shown here is derived from an EMBL/GenBank/DDBJ whole genome shotgun (WGS) entry which is preliminary data.</text>
</comment>
<proteinExistence type="predicted"/>
<keyword evidence="1" id="KW-0175">Coiled coil</keyword>
<sequence length="542" mass="63352">MEINTLTHYQTSFRVKSKDERDVYTAVQNVIFGWLCEKLKNQEGGYDLAQRDDRKAFFTRCTWEDFQFTSIATNFYKCEEYTAWALRLTERKYDQGSFWYTDIAIKVIGDMAVFYCRVAYAWNLHDLRAHDSAPSTNVPRFVRYLTGGNFKVYSGTERYDLFNLPVPFSKVEHGKYLAGLIMSPARKYPVLIFNGQNALEDEAKFFAKRLAGKCQVILIKDDEALAEEIRKYLPKEMRVPYGGFRVFFALDPENPRPERHRYYYLDEATYHQDREAIINNLLRNHPLEEEGCVRNISDVSRMLTLYKLLRFRDEHSELSKEVDEITKLITDIEKERDEANEEASYMASEHSIIQEEKRALESKLGALSIKGNSDALVKERAEWAAGLSAFPETLLQVSKTFQSLHSDRLIFLDWALKSAEEYVEFSDIEHAWKMFYHLATTMHAIKFQEGGKGDFERIFRERTGIELATSEGTMTNKNKDLVKLRKVNYGEREYDISFHLKHQNAKPRLLRIHFAFVDTEQKILVGYVGPHMPNHTTLTKKF</sequence>
<reference evidence="2" key="2">
    <citation type="submission" date="2020-09" db="EMBL/GenBank/DDBJ databases">
        <authorList>
            <person name="Sun Q."/>
            <person name="Kim S."/>
        </authorList>
    </citation>
    <scope>NUCLEOTIDE SEQUENCE</scope>
    <source>
        <strain evidence="2">KCTC 12870</strain>
    </source>
</reference>
<evidence type="ECO:0000313" key="3">
    <source>
        <dbReference type="Proteomes" id="UP000642829"/>
    </source>
</evidence>
<accession>A0A8J3DML6</accession>
<dbReference type="Proteomes" id="UP000642829">
    <property type="component" value="Unassembled WGS sequence"/>
</dbReference>